<evidence type="ECO:0000256" key="7">
    <source>
        <dbReference type="ARBA" id="ARBA00022692"/>
    </source>
</evidence>
<evidence type="ECO:0000313" key="17">
    <source>
        <dbReference type="Proteomes" id="UP001597541"/>
    </source>
</evidence>
<keyword evidence="12" id="KW-0902">Two-component regulatory system</keyword>
<feature type="transmembrane region" description="Helical" evidence="14">
    <location>
        <begin position="70"/>
        <end position="91"/>
    </location>
</feature>
<feature type="domain" description="Histidine kinase" evidence="15">
    <location>
        <begin position="212"/>
        <end position="418"/>
    </location>
</feature>
<keyword evidence="9" id="KW-0418">Kinase</keyword>
<dbReference type="Gene3D" id="3.30.565.10">
    <property type="entry name" value="Histidine kinase-like ATPase, C-terminal domain"/>
    <property type="match status" value="1"/>
</dbReference>
<evidence type="ECO:0000259" key="15">
    <source>
        <dbReference type="PROSITE" id="PS50109"/>
    </source>
</evidence>
<keyword evidence="4" id="KW-1003">Cell membrane</keyword>
<keyword evidence="6" id="KW-0808">Transferase</keyword>
<evidence type="ECO:0000256" key="2">
    <source>
        <dbReference type="ARBA" id="ARBA00004651"/>
    </source>
</evidence>
<keyword evidence="13 14" id="KW-0472">Membrane</keyword>
<feature type="transmembrane region" description="Helical" evidence="14">
    <location>
        <begin position="163"/>
        <end position="184"/>
    </location>
</feature>
<name>A0ABW5PKA5_9BACL</name>
<dbReference type="SMART" id="SM00388">
    <property type="entry name" value="HisKA"/>
    <property type="match status" value="1"/>
</dbReference>
<dbReference type="PANTHER" id="PTHR43065:SF46">
    <property type="entry name" value="C4-DICARBOXYLATE TRANSPORT SENSOR PROTEIN DCTB"/>
    <property type="match status" value="1"/>
</dbReference>
<feature type="transmembrane region" description="Helical" evidence="14">
    <location>
        <begin position="9"/>
        <end position="28"/>
    </location>
</feature>
<dbReference type="EC" id="2.7.13.3" evidence="3"/>
<keyword evidence="17" id="KW-1185">Reference proteome</keyword>
<evidence type="ECO:0000313" key="16">
    <source>
        <dbReference type="EMBL" id="MFD2615624.1"/>
    </source>
</evidence>
<dbReference type="InterPro" id="IPR011620">
    <property type="entry name" value="Sig_transdc_His_kinase_LytS_TM"/>
</dbReference>
<dbReference type="InterPro" id="IPR036890">
    <property type="entry name" value="HATPase_C_sf"/>
</dbReference>
<keyword evidence="11 14" id="KW-1133">Transmembrane helix</keyword>
<comment type="caution">
    <text evidence="16">The sequence shown here is derived from an EMBL/GenBank/DDBJ whole genome shotgun (WGS) entry which is preliminary data.</text>
</comment>
<reference evidence="17" key="1">
    <citation type="journal article" date="2019" name="Int. J. Syst. Evol. Microbiol.">
        <title>The Global Catalogue of Microorganisms (GCM) 10K type strain sequencing project: providing services to taxonomists for standard genome sequencing and annotation.</title>
        <authorList>
            <consortium name="The Broad Institute Genomics Platform"/>
            <consortium name="The Broad Institute Genome Sequencing Center for Infectious Disease"/>
            <person name="Wu L."/>
            <person name="Ma J."/>
        </authorList>
    </citation>
    <scope>NUCLEOTIDE SEQUENCE [LARGE SCALE GENOMIC DNA]</scope>
    <source>
        <strain evidence="17">KCTC 3950</strain>
    </source>
</reference>
<sequence>MYNEGFKELILCFLLLLLPVFIYRMYFGEDTLRKWKLPKYWRWAFYGAATVLTMNFPLRIAEGYQFDLRQIPFIVGSFYGGPALSFFLYAVTCLYRIWLGGGGVVSALISSTLILLLIQPVLSRYKALPSKSRTVFAAGTAVVFAATWIGTAVAMKPSIIGDIFLQLQLLLVEVFSVVLLVTLIESSRNRMMLLEEVRKSEKMKVVGELAASVAHEVRNPLTVTRGFIQLMQHGRYTEDKKKEFIELALRELNRAQDILSDYLSFAKPQMENVERLNVATELRYVADVMSPYALMQEVFFENDLTYDLWIQGDRQKFHQSLINLVKNSIEAMPGGGSLYLSAIPLGACAEIRIRDTGIGMNSHQLQRLGQPYFSSKDKGTGLGMMVVFSIVEAMGGIIKVESQVGRGTVFIIRLPLVSNAAFQLVKDA</sequence>
<evidence type="ECO:0000256" key="3">
    <source>
        <dbReference type="ARBA" id="ARBA00012438"/>
    </source>
</evidence>
<keyword evidence="8" id="KW-0547">Nucleotide-binding</keyword>
<dbReference type="Pfam" id="PF02518">
    <property type="entry name" value="HATPase_c"/>
    <property type="match status" value="1"/>
</dbReference>
<evidence type="ECO:0000256" key="10">
    <source>
        <dbReference type="ARBA" id="ARBA00022840"/>
    </source>
</evidence>
<protein>
    <recommendedName>
        <fullName evidence="3">histidine kinase</fullName>
        <ecNumber evidence="3">2.7.13.3</ecNumber>
    </recommendedName>
</protein>
<evidence type="ECO:0000256" key="13">
    <source>
        <dbReference type="ARBA" id="ARBA00023136"/>
    </source>
</evidence>
<organism evidence="16 17">
    <name type="scientific">Paenibacillus gansuensis</name>
    <dbReference type="NCBI Taxonomy" id="306542"/>
    <lineage>
        <taxon>Bacteria</taxon>
        <taxon>Bacillati</taxon>
        <taxon>Bacillota</taxon>
        <taxon>Bacilli</taxon>
        <taxon>Bacillales</taxon>
        <taxon>Paenibacillaceae</taxon>
        <taxon>Paenibacillus</taxon>
    </lineage>
</organism>
<evidence type="ECO:0000256" key="12">
    <source>
        <dbReference type="ARBA" id="ARBA00023012"/>
    </source>
</evidence>
<keyword evidence="10 16" id="KW-0067">ATP-binding</keyword>
<proteinExistence type="predicted"/>
<comment type="subcellular location">
    <subcellularLocation>
        <location evidence="2">Cell membrane</location>
        <topology evidence="2">Multi-pass membrane protein</topology>
    </subcellularLocation>
</comment>
<evidence type="ECO:0000256" key="9">
    <source>
        <dbReference type="ARBA" id="ARBA00022777"/>
    </source>
</evidence>
<evidence type="ECO:0000256" key="4">
    <source>
        <dbReference type="ARBA" id="ARBA00022475"/>
    </source>
</evidence>
<feature type="transmembrane region" description="Helical" evidence="14">
    <location>
        <begin position="40"/>
        <end position="58"/>
    </location>
</feature>
<dbReference type="SUPFAM" id="SSF47384">
    <property type="entry name" value="Homodimeric domain of signal transducing histidine kinase"/>
    <property type="match status" value="1"/>
</dbReference>
<dbReference type="Pfam" id="PF00512">
    <property type="entry name" value="HisKA"/>
    <property type="match status" value="1"/>
</dbReference>
<dbReference type="InterPro" id="IPR003661">
    <property type="entry name" value="HisK_dim/P_dom"/>
</dbReference>
<dbReference type="Proteomes" id="UP001597541">
    <property type="component" value="Unassembled WGS sequence"/>
</dbReference>
<gene>
    <name evidence="16" type="ORF">ACFSUF_24770</name>
</gene>
<evidence type="ECO:0000256" key="1">
    <source>
        <dbReference type="ARBA" id="ARBA00000085"/>
    </source>
</evidence>
<evidence type="ECO:0000256" key="11">
    <source>
        <dbReference type="ARBA" id="ARBA00022989"/>
    </source>
</evidence>
<keyword evidence="7 14" id="KW-0812">Transmembrane</keyword>
<keyword evidence="5" id="KW-0597">Phosphoprotein</keyword>
<dbReference type="PROSITE" id="PS50109">
    <property type="entry name" value="HIS_KIN"/>
    <property type="match status" value="1"/>
</dbReference>
<dbReference type="RefSeq" id="WP_377607693.1">
    <property type="nucleotide sequence ID" value="NZ_JBHUME010000020.1"/>
</dbReference>
<dbReference type="PANTHER" id="PTHR43065">
    <property type="entry name" value="SENSOR HISTIDINE KINASE"/>
    <property type="match status" value="1"/>
</dbReference>
<dbReference type="InterPro" id="IPR003594">
    <property type="entry name" value="HATPase_dom"/>
</dbReference>
<dbReference type="InterPro" id="IPR004358">
    <property type="entry name" value="Sig_transdc_His_kin-like_C"/>
</dbReference>
<dbReference type="EMBL" id="JBHUME010000020">
    <property type="protein sequence ID" value="MFD2615624.1"/>
    <property type="molecule type" value="Genomic_DNA"/>
</dbReference>
<comment type="catalytic activity">
    <reaction evidence="1">
        <text>ATP + protein L-histidine = ADP + protein N-phospho-L-histidine.</text>
        <dbReference type="EC" id="2.7.13.3"/>
    </reaction>
</comment>
<dbReference type="CDD" id="cd00082">
    <property type="entry name" value="HisKA"/>
    <property type="match status" value="1"/>
</dbReference>
<evidence type="ECO:0000256" key="14">
    <source>
        <dbReference type="SAM" id="Phobius"/>
    </source>
</evidence>
<evidence type="ECO:0000256" key="8">
    <source>
        <dbReference type="ARBA" id="ARBA00022741"/>
    </source>
</evidence>
<accession>A0ABW5PKA5</accession>
<dbReference type="PRINTS" id="PR00344">
    <property type="entry name" value="BCTRLSENSOR"/>
</dbReference>
<evidence type="ECO:0000256" key="5">
    <source>
        <dbReference type="ARBA" id="ARBA00022553"/>
    </source>
</evidence>
<feature type="transmembrane region" description="Helical" evidence="14">
    <location>
        <begin position="97"/>
        <end position="122"/>
    </location>
</feature>
<feature type="transmembrane region" description="Helical" evidence="14">
    <location>
        <begin position="134"/>
        <end position="151"/>
    </location>
</feature>
<dbReference type="Pfam" id="PF07694">
    <property type="entry name" value="5TM-5TMR_LYT"/>
    <property type="match status" value="1"/>
</dbReference>
<dbReference type="InterPro" id="IPR005467">
    <property type="entry name" value="His_kinase_dom"/>
</dbReference>
<dbReference type="Gene3D" id="1.10.287.130">
    <property type="match status" value="1"/>
</dbReference>
<dbReference type="SUPFAM" id="SSF55874">
    <property type="entry name" value="ATPase domain of HSP90 chaperone/DNA topoisomerase II/histidine kinase"/>
    <property type="match status" value="1"/>
</dbReference>
<dbReference type="GO" id="GO:0005524">
    <property type="term" value="F:ATP binding"/>
    <property type="evidence" value="ECO:0007669"/>
    <property type="project" value="UniProtKB-KW"/>
</dbReference>
<dbReference type="InterPro" id="IPR036097">
    <property type="entry name" value="HisK_dim/P_sf"/>
</dbReference>
<evidence type="ECO:0000256" key="6">
    <source>
        <dbReference type="ARBA" id="ARBA00022679"/>
    </source>
</evidence>
<dbReference type="SMART" id="SM00387">
    <property type="entry name" value="HATPase_c"/>
    <property type="match status" value="1"/>
</dbReference>